<dbReference type="InterPro" id="IPR036388">
    <property type="entry name" value="WH-like_DNA-bd_sf"/>
</dbReference>
<dbReference type="AlphaFoldDB" id="A0A9X0BYC6"/>
<dbReference type="Gene3D" id="3.30.40.10">
    <property type="entry name" value="Zinc/RING finger domain, C3HC4 (zinc finger)"/>
    <property type="match status" value="1"/>
</dbReference>
<accession>A0A9X0BYC6</accession>
<evidence type="ECO:0000256" key="7">
    <source>
        <dbReference type="ARBA" id="ARBA00022833"/>
    </source>
</evidence>
<dbReference type="PANTHER" id="PTHR10615:SF161">
    <property type="entry name" value="HISTONE ACETYLTRANSFERASE KAT7"/>
    <property type="match status" value="1"/>
</dbReference>
<gene>
    <name evidence="18" type="ORF">N7539_004606</name>
</gene>
<evidence type="ECO:0000256" key="9">
    <source>
        <dbReference type="ARBA" id="ARBA00022990"/>
    </source>
</evidence>
<dbReference type="SUPFAM" id="SSF57903">
    <property type="entry name" value="FYVE/PHD zinc finger"/>
    <property type="match status" value="1"/>
</dbReference>
<keyword evidence="19" id="KW-1185">Reference proteome</keyword>
<feature type="domain" description="MYST-type HAT" evidence="17">
    <location>
        <begin position="602"/>
        <end position="876"/>
    </location>
</feature>
<dbReference type="GO" id="GO:0003682">
    <property type="term" value="F:chromatin binding"/>
    <property type="evidence" value="ECO:0007669"/>
    <property type="project" value="TreeGrafter"/>
</dbReference>
<dbReference type="PROSITE" id="PS51726">
    <property type="entry name" value="MYST_HAT"/>
    <property type="match status" value="1"/>
</dbReference>
<reference evidence="18" key="2">
    <citation type="journal article" date="2023" name="IMA Fungus">
        <title>Comparative genomic study of the Penicillium genus elucidates a diverse pangenome and 15 lateral gene transfer events.</title>
        <authorList>
            <person name="Petersen C."/>
            <person name="Sorensen T."/>
            <person name="Nielsen M.R."/>
            <person name="Sondergaard T.E."/>
            <person name="Sorensen J.L."/>
            <person name="Fitzpatrick D.A."/>
            <person name="Frisvad J.C."/>
            <person name="Nielsen K.L."/>
        </authorList>
    </citation>
    <scope>NUCLEOTIDE SEQUENCE</scope>
    <source>
        <strain evidence="18">IBT 30728</strain>
    </source>
</reference>
<evidence type="ECO:0000256" key="12">
    <source>
        <dbReference type="PIRSR" id="PIRSR602717-51"/>
    </source>
</evidence>
<organism evidence="18 19">
    <name type="scientific">Penicillium diatomitis</name>
    <dbReference type="NCBI Taxonomy" id="2819901"/>
    <lineage>
        <taxon>Eukaryota</taxon>
        <taxon>Fungi</taxon>
        <taxon>Dikarya</taxon>
        <taxon>Ascomycota</taxon>
        <taxon>Pezizomycotina</taxon>
        <taxon>Eurotiomycetes</taxon>
        <taxon>Eurotiomycetidae</taxon>
        <taxon>Eurotiales</taxon>
        <taxon>Aspergillaceae</taxon>
        <taxon>Penicillium</taxon>
    </lineage>
</organism>
<proteinExistence type="inferred from homology"/>
<feature type="region of interest" description="Disordered" evidence="15">
    <location>
        <begin position="486"/>
        <end position="509"/>
    </location>
</feature>
<feature type="compositionally biased region" description="Basic and acidic residues" evidence="15">
    <location>
        <begin position="566"/>
        <end position="590"/>
    </location>
</feature>
<feature type="compositionally biased region" description="Polar residues" evidence="15">
    <location>
        <begin position="999"/>
        <end position="1014"/>
    </location>
</feature>
<feature type="region of interest" description="Disordered" evidence="15">
    <location>
        <begin position="423"/>
        <end position="460"/>
    </location>
</feature>
<dbReference type="GO" id="GO:0006357">
    <property type="term" value="P:regulation of transcription by RNA polymerase II"/>
    <property type="evidence" value="ECO:0007669"/>
    <property type="project" value="TreeGrafter"/>
</dbReference>
<dbReference type="InterPro" id="IPR002717">
    <property type="entry name" value="HAT_MYST-type"/>
</dbReference>
<evidence type="ECO:0000256" key="14">
    <source>
        <dbReference type="RuleBase" id="RU361211"/>
    </source>
</evidence>
<evidence type="ECO:0000256" key="13">
    <source>
        <dbReference type="PROSITE-ProRule" id="PRU00146"/>
    </source>
</evidence>
<feature type="compositionally biased region" description="Acidic residues" evidence="15">
    <location>
        <begin position="234"/>
        <end position="250"/>
    </location>
</feature>
<dbReference type="CDD" id="cd15489">
    <property type="entry name" value="PHD_SF"/>
    <property type="match status" value="1"/>
</dbReference>
<evidence type="ECO:0000313" key="19">
    <source>
        <dbReference type="Proteomes" id="UP001148312"/>
    </source>
</evidence>
<dbReference type="InterPro" id="IPR013083">
    <property type="entry name" value="Znf_RING/FYVE/PHD"/>
</dbReference>
<dbReference type="GO" id="GO:0003712">
    <property type="term" value="F:transcription coregulator activity"/>
    <property type="evidence" value="ECO:0007669"/>
    <property type="project" value="TreeGrafter"/>
</dbReference>
<dbReference type="FunFam" id="3.30.60.60:FF:000001">
    <property type="entry name" value="Histone acetyltransferase"/>
    <property type="match status" value="1"/>
</dbReference>
<evidence type="ECO:0000256" key="1">
    <source>
        <dbReference type="ARBA" id="ARBA00004123"/>
    </source>
</evidence>
<feature type="region of interest" description="Disordered" evidence="15">
    <location>
        <begin position="987"/>
        <end position="1247"/>
    </location>
</feature>
<feature type="domain" description="PHD-type" evidence="16">
    <location>
        <begin position="288"/>
        <end position="345"/>
    </location>
</feature>
<dbReference type="GO" id="GO:0005634">
    <property type="term" value="C:nucleus"/>
    <property type="evidence" value="ECO:0007669"/>
    <property type="project" value="UniProtKB-SubCell"/>
</dbReference>
<dbReference type="Gene3D" id="1.10.10.10">
    <property type="entry name" value="Winged helix-like DNA-binding domain superfamily/Winged helix DNA-binding domain"/>
    <property type="match status" value="1"/>
</dbReference>
<dbReference type="GO" id="GO:0031507">
    <property type="term" value="P:heterochromatin formation"/>
    <property type="evidence" value="ECO:0007669"/>
    <property type="project" value="UniProtKB-ARBA"/>
</dbReference>
<evidence type="ECO:0000313" key="18">
    <source>
        <dbReference type="EMBL" id="KAJ5489716.1"/>
    </source>
</evidence>
<evidence type="ECO:0000256" key="15">
    <source>
        <dbReference type="SAM" id="MobiDB-lite"/>
    </source>
</evidence>
<comment type="caution">
    <text evidence="18">The sequence shown here is derived from an EMBL/GenBank/DDBJ whole genome shotgun (WGS) entry which is preliminary data.</text>
</comment>
<feature type="region of interest" description="Disordered" evidence="15">
    <location>
        <begin position="122"/>
        <end position="148"/>
    </location>
</feature>
<comment type="catalytic activity">
    <reaction evidence="14">
        <text>L-lysyl-[protein] + acetyl-CoA = N(6)-acetyl-L-lysyl-[protein] + CoA + H(+)</text>
        <dbReference type="Rhea" id="RHEA:45948"/>
        <dbReference type="Rhea" id="RHEA-COMP:9752"/>
        <dbReference type="Rhea" id="RHEA-COMP:10731"/>
        <dbReference type="ChEBI" id="CHEBI:15378"/>
        <dbReference type="ChEBI" id="CHEBI:29969"/>
        <dbReference type="ChEBI" id="CHEBI:57287"/>
        <dbReference type="ChEBI" id="CHEBI:57288"/>
        <dbReference type="ChEBI" id="CHEBI:61930"/>
        <dbReference type="EC" id="2.3.1.48"/>
    </reaction>
</comment>
<keyword evidence="5" id="KW-0479">Metal-binding</keyword>
<dbReference type="SUPFAM" id="SSF55729">
    <property type="entry name" value="Acyl-CoA N-acyltransferases (Nat)"/>
    <property type="match status" value="1"/>
</dbReference>
<evidence type="ECO:0000259" key="17">
    <source>
        <dbReference type="PROSITE" id="PS51726"/>
    </source>
</evidence>
<evidence type="ECO:0000256" key="11">
    <source>
        <dbReference type="ARBA" id="ARBA00045805"/>
    </source>
</evidence>
<dbReference type="InterPro" id="IPR040706">
    <property type="entry name" value="Zf-MYST"/>
</dbReference>
<evidence type="ECO:0000256" key="6">
    <source>
        <dbReference type="ARBA" id="ARBA00022771"/>
    </source>
</evidence>
<keyword evidence="8" id="KW-0156">Chromatin regulator</keyword>
<evidence type="ECO:0000259" key="16">
    <source>
        <dbReference type="PROSITE" id="PS50016"/>
    </source>
</evidence>
<comment type="function">
    <text evidence="11">Catalytic component of the NuA4 histone acetyltransferase (HAT) complex which is involved in epigenetic transcriptional activation of selected genes principally by acetylation of nucleosomal histones H4, H3, H2B, H2A and H2A variant H2A.Z. Acetylates histone H4 to form H4K5ac, H4K8ac, H4K12ac and H4K16ac, histone H3 to form H3K14ac, and histone H2A to form H2AK4ac and H2AK7ac. The NuA4 complex is involved in the DNA damage response and is required for chromosome segregation. The NuA4 complex plays a direct role in repair of DNA double-strand breaks (DSBs) through homologous recombination. Recruitment to promoters depends on H3K4me. Also acetylates non-histone proteins. In addition to protein acetyltransferase, can use different acyl-CoA substrates, such as 2-hydroxyisobutanoyl-CoA (2-hydroxyisobutyryl-CoA) or (2E)-butenoyl-CoA (crotonyl-CoA), and is able to mediate protein 2-hydroxyisobutyrylation and crotonylation, respectively.</text>
</comment>
<evidence type="ECO:0000256" key="8">
    <source>
        <dbReference type="ARBA" id="ARBA00022853"/>
    </source>
</evidence>
<dbReference type="InterPro" id="IPR001965">
    <property type="entry name" value="Znf_PHD"/>
</dbReference>
<feature type="region of interest" description="Disordered" evidence="15">
    <location>
        <begin position="566"/>
        <end position="602"/>
    </location>
</feature>
<dbReference type="Proteomes" id="UP001148312">
    <property type="component" value="Unassembled WGS sequence"/>
</dbReference>
<feature type="region of interest" description="Disordered" evidence="15">
    <location>
        <begin position="190"/>
        <end position="283"/>
    </location>
</feature>
<comment type="similarity">
    <text evidence="2 14">Belongs to the MYST (SAS/MOZ) family.</text>
</comment>
<sequence>MRLDGERIPLLQVPEYPLQTRRLFMIINPPSTWILSCAQPAPPAFNLKLESPKTRPNFSSAKKRLELATNPHVLSEHHQHERSETLSLIPPGLRPQTKTLDRPSASTLEFDCEEELATVATPSMAAPVPPAIDDPDKLDPPADQADSDIDAEGEEETDLYDMDQQLQHAVHQAFSGEVAEENVDAVVHGEIPSPRNRYGQQNGGDNDETEPVGAVKLPNLETDEHDSEGGSENGDVESETADGEVDPAFEEENRRAASQLSESESGADDDWEGESNGHEDVEIENPNAALCIFCTQDEEHDPSEDFEEWFTCAVCGDHSHRQCAREQEAHNELEGSWRCPSCVQNNLQPDNSESPTTSKPKMTHLAKELLPAHSGNEEEGFHSIFDNNISDELLNSSRSLRKRKASSIEAEEHIPILRKRRRHNDLSDFPPPADGVGDEKVHDSGSPARHMRPRRTRAVDREHCRVVTKQSGKLILSFRLDESKMTKILSGQSRPSRKKRKQPQLPAVPQEVQAHFAPIPPPPYNNYYQPFHDREIDELKSKPYGGILTEPEADTSKTLPLQADREKFEQARQRAEEEWQRRVQEEEAKGETTPTASQKVSGPPSKIKYINFGGYEIETWYAAPYPEEYSRNRVLYICEFCLKYMNSDYVAWRHKLKCPAKHPPGDEIYRDGSVSIFEVDGRKNPVYCQNLCLLAKLFLGSKTLYYDVEPFLFYVMTECDDLGCHFVGYFSKEKRPSSANNVSCILTLPIHQRKGYGNLLIDFSYLLTRIEGKSGSPEKPLSDMGLVSYRNYWRLILSYQLRDLKMPVSIADLSDRTGMTADDLVSALEGLRALVRDPVTKLYALRLDKDYYEEVIAKWESKGYVQLNPEALTWTPYVMGRNNQSHFDRAPLHAVAPRDDHEDEDEEELGTGGVADENAIPGGKDTDVLGAIPGPPSTAMLLQTNGTHQHEPDCEPPEPASPPDPAAGIPPSRFEIWPPIHVPAASRRKLGRPYGSLRGTISRTPQATRTSGRNTPRRASALPGLVPNTSTPTTRRGRSAMALGSPAPDATPVQANGHSRGEDEEDRIEEDGPHDPSLEELGLVVDDSRSFDDVGSTQIAQVQATDGSGEVQDELPIESKINGTEHIVSESSKGRDNEAAIQQPPGSPQTPEKKRSSKSKSPQSSPQKSEDKKSASPVKSPQTVSRKTLIEKVEVVVSAEPEPAARRNSKISSADTARDVDSDVDAEGEDDDLDGEYEMDGDVVMGQ</sequence>
<evidence type="ECO:0000256" key="2">
    <source>
        <dbReference type="ARBA" id="ARBA00010107"/>
    </source>
</evidence>
<dbReference type="PROSITE" id="PS50016">
    <property type="entry name" value="ZF_PHD_2"/>
    <property type="match status" value="1"/>
</dbReference>
<dbReference type="FunFam" id="3.40.630.30:FF:000001">
    <property type="entry name" value="Histone acetyltransferase"/>
    <property type="match status" value="1"/>
</dbReference>
<feature type="compositionally biased region" description="Basic and acidic residues" evidence="15">
    <location>
        <begin position="74"/>
        <end position="84"/>
    </location>
</feature>
<reference evidence="18" key="1">
    <citation type="submission" date="2022-12" db="EMBL/GenBank/DDBJ databases">
        <authorList>
            <person name="Petersen C."/>
        </authorList>
    </citation>
    <scope>NUCLEOTIDE SEQUENCE</scope>
    <source>
        <strain evidence="18">IBT 30728</strain>
    </source>
</reference>
<evidence type="ECO:0000256" key="3">
    <source>
        <dbReference type="ARBA" id="ARBA00013184"/>
    </source>
</evidence>
<name>A0A9X0BYC6_9EURO</name>
<evidence type="ECO:0000256" key="4">
    <source>
        <dbReference type="ARBA" id="ARBA00022679"/>
    </source>
</evidence>
<feature type="compositionally biased region" description="Polar residues" evidence="15">
    <location>
        <begin position="1177"/>
        <end position="1186"/>
    </location>
</feature>
<keyword evidence="9" id="KW-0007">Acetylation</keyword>
<keyword evidence="7" id="KW-0862">Zinc</keyword>
<dbReference type="GeneID" id="81624457"/>
<dbReference type="RefSeq" id="XP_056791749.1">
    <property type="nucleotide sequence ID" value="XM_056934208.1"/>
</dbReference>
<dbReference type="InterPro" id="IPR016181">
    <property type="entry name" value="Acyl_CoA_acyltransferase"/>
</dbReference>
<dbReference type="EMBL" id="JAPWDQ010000004">
    <property type="protein sequence ID" value="KAJ5489716.1"/>
    <property type="molecule type" value="Genomic_DNA"/>
</dbReference>
<evidence type="ECO:0000256" key="10">
    <source>
        <dbReference type="ARBA" id="ARBA00023242"/>
    </source>
</evidence>
<feature type="region of interest" description="Disordered" evidence="15">
    <location>
        <begin position="74"/>
        <end position="100"/>
    </location>
</feature>
<dbReference type="PANTHER" id="PTHR10615">
    <property type="entry name" value="HISTONE ACETYLTRANSFERASE"/>
    <property type="match status" value="1"/>
</dbReference>
<keyword evidence="10 14" id="KW-0539">Nucleus</keyword>
<dbReference type="GO" id="GO:1990467">
    <property type="term" value="C:NuA3a histone acetyltransferase complex"/>
    <property type="evidence" value="ECO:0007669"/>
    <property type="project" value="TreeGrafter"/>
</dbReference>
<dbReference type="InterPro" id="IPR011011">
    <property type="entry name" value="Znf_FYVE_PHD"/>
</dbReference>
<keyword evidence="6 13" id="KW-0863">Zinc-finger</keyword>
<dbReference type="Gene3D" id="3.40.630.30">
    <property type="match status" value="1"/>
</dbReference>
<protein>
    <recommendedName>
        <fullName evidence="3 14">Histone acetyltransferase</fullName>
        <ecNumber evidence="3 14">2.3.1.48</ecNumber>
    </recommendedName>
</protein>
<feature type="compositionally biased region" description="Acidic residues" evidence="15">
    <location>
        <begin position="1222"/>
        <end position="1241"/>
    </location>
</feature>
<dbReference type="Gene3D" id="3.30.60.60">
    <property type="entry name" value="N-acetyl transferase-like"/>
    <property type="match status" value="1"/>
</dbReference>
<dbReference type="Pfam" id="PF17772">
    <property type="entry name" value="zf-MYST"/>
    <property type="match status" value="1"/>
</dbReference>
<feature type="active site" description="Proton donor/acceptor" evidence="12">
    <location>
        <position position="778"/>
    </location>
</feature>
<evidence type="ECO:0000256" key="5">
    <source>
        <dbReference type="ARBA" id="ARBA00022723"/>
    </source>
</evidence>
<dbReference type="GO" id="GO:0008270">
    <property type="term" value="F:zinc ion binding"/>
    <property type="evidence" value="ECO:0007669"/>
    <property type="project" value="UniProtKB-KW"/>
</dbReference>
<dbReference type="Pfam" id="PF01853">
    <property type="entry name" value="MOZ_SAS"/>
    <property type="match status" value="1"/>
</dbReference>
<feature type="region of interest" description="Disordered" evidence="15">
    <location>
        <begin position="896"/>
        <end position="975"/>
    </location>
</feature>
<comment type="subcellular location">
    <subcellularLocation>
        <location evidence="1 14">Nucleus</location>
    </subcellularLocation>
</comment>
<dbReference type="SMART" id="SM00249">
    <property type="entry name" value="PHD"/>
    <property type="match status" value="1"/>
</dbReference>
<dbReference type="Pfam" id="PF16866">
    <property type="entry name" value="PHD_4"/>
    <property type="match status" value="1"/>
</dbReference>
<dbReference type="InterPro" id="IPR019787">
    <property type="entry name" value="Znf_PHD-finger"/>
</dbReference>
<keyword evidence="4" id="KW-0808">Transferase</keyword>
<feature type="compositionally biased region" description="Polar residues" evidence="15">
    <location>
        <begin position="1095"/>
        <end position="1106"/>
    </location>
</feature>
<dbReference type="GO" id="GO:0004402">
    <property type="term" value="F:histone acetyltransferase activity"/>
    <property type="evidence" value="ECO:0007669"/>
    <property type="project" value="InterPro"/>
</dbReference>
<dbReference type="InterPro" id="IPR050603">
    <property type="entry name" value="MYST_HAT"/>
</dbReference>
<dbReference type="EC" id="2.3.1.48" evidence="3 14"/>